<organism evidence="2">
    <name type="scientific">Klebsiella pneumoniae</name>
    <dbReference type="NCBI Taxonomy" id="573"/>
    <lineage>
        <taxon>Bacteria</taxon>
        <taxon>Pseudomonadati</taxon>
        <taxon>Pseudomonadota</taxon>
        <taxon>Gammaproteobacteria</taxon>
        <taxon>Enterobacterales</taxon>
        <taxon>Enterobacteriaceae</taxon>
        <taxon>Klebsiella/Raoultella group</taxon>
        <taxon>Klebsiella</taxon>
        <taxon>Klebsiella pneumoniae complex</taxon>
    </lineage>
</organism>
<feature type="compositionally biased region" description="Polar residues" evidence="1">
    <location>
        <begin position="1"/>
        <end position="13"/>
    </location>
</feature>
<keyword evidence="2" id="KW-0614">Plasmid</keyword>
<dbReference type="EMBL" id="MN956836">
    <property type="protein sequence ID" value="QTX14875.1"/>
    <property type="molecule type" value="Genomic_DNA"/>
</dbReference>
<protein>
    <submittedName>
        <fullName evidence="2">Uncharacterized protein</fullName>
    </submittedName>
</protein>
<proteinExistence type="predicted"/>
<reference evidence="2" key="1">
    <citation type="submission" date="2020-01" db="EMBL/GenBank/DDBJ databases">
        <authorList>
            <person name="Qin S."/>
        </authorList>
    </citation>
    <scope>NUCLEOTIDE SEQUENCE</scope>
    <source>
        <strain evidence="2">CVir17-16-YZ6g</strain>
        <plasmid evidence="2">p17-15-vir-like</plasmid>
    </source>
</reference>
<feature type="region of interest" description="Disordered" evidence="1">
    <location>
        <begin position="1"/>
        <end position="44"/>
    </location>
</feature>
<evidence type="ECO:0000313" key="2">
    <source>
        <dbReference type="EMBL" id="QTX14875.1"/>
    </source>
</evidence>
<accession>A0A8B0SU14</accession>
<feature type="compositionally biased region" description="Basic and acidic residues" evidence="1">
    <location>
        <begin position="23"/>
        <end position="44"/>
    </location>
</feature>
<dbReference type="AlphaFoldDB" id="A0A8B0SU14"/>
<sequence>MSPSTQAIRTSFSPPVFAGQSHRQSELGRGRDRNRSRGYDGLSR</sequence>
<name>A0A8B0SU14_KLEPN</name>
<evidence type="ECO:0000256" key="1">
    <source>
        <dbReference type="SAM" id="MobiDB-lite"/>
    </source>
</evidence>
<geneLocation type="plasmid" evidence="2">
    <name>p17-15-vir-like</name>
</geneLocation>